<keyword evidence="1" id="KW-0732">Signal</keyword>
<evidence type="ECO:0000313" key="2">
    <source>
        <dbReference type="EMBL" id="MBB4861615.1"/>
    </source>
</evidence>
<name>A0A7W7KFN7_PSENT</name>
<dbReference type="AlphaFoldDB" id="A0A7W7KFN7"/>
<accession>A0A7W7KFN7</accession>
<dbReference type="Proteomes" id="UP000566995">
    <property type="component" value="Unassembled WGS sequence"/>
</dbReference>
<protein>
    <submittedName>
        <fullName evidence="2">Uncharacterized protein</fullName>
    </submittedName>
</protein>
<evidence type="ECO:0000256" key="1">
    <source>
        <dbReference type="SAM" id="SignalP"/>
    </source>
</evidence>
<proteinExistence type="predicted"/>
<gene>
    <name evidence="2" type="ORF">HNP46_000426</name>
</gene>
<sequence length="131" mass="14456">MVKISLRKCATAAALTVSAVIGLSLLSWNLSQDDEIQQTVIHALRMVDSNSIPKGVPIKLRNNGSMEIVHHSVLKMTITDNVDCLKTAKELLGKKRQAYLDGIELTQKGLDQFCTSSGEHVFVIPSRWPNQ</sequence>
<dbReference type="RefSeq" id="WP_184585870.1">
    <property type="nucleotide sequence ID" value="NZ_JACHLI010000001.1"/>
</dbReference>
<feature type="signal peptide" evidence="1">
    <location>
        <begin position="1"/>
        <end position="19"/>
    </location>
</feature>
<feature type="chain" id="PRO_5030837323" evidence="1">
    <location>
        <begin position="20"/>
        <end position="131"/>
    </location>
</feature>
<reference evidence="2 3" key="1">
    <citation type="submission" date="2020-08" db="EMBL/GenBank/DDBJ databases">
        <title>Functional genomics of gut bacteria from endangered species of beetles.</title>
        <authorList>
            <person name="Carlos-Shanley C."/>
        </authorList>
    </citation>
    <scope>NUCLEOTIDE SEQUENCE [LARGE SCALE GENOMIC DNA]</scope>
    <source>
        <strain evidence="2 3">S00179</strain>
    </source>
</reference>
<evidence type="ECO:0000313" key="3">
    <source>
        <dbReference type="Proteomes" id="UP000566995"/>
    </source>
</evidence>
<organism evidence="2 3">
    <name type="scientific">Pseudomonas nitroreducens</name>
    <dbReference type="NCBI Taxonomy" id="46680"/>
    <lineage>
        <taxon>Bacteria</taxon>
        <taxon>Pseudomonadati</taxon>
        <taxon>Pseudomonadota</taxon>
        <taxon>Gammaproteobacteria</taxon>
        <taxon>Pseudomonadales</taxon>
        <taxon>Pseudomonadaceae</taxon>
        <taxon>Pseudomonas</taxon>
    </lineage>
</organism>
<dbReference type="EMBL" id="JACHLI010000001">
    <property type="protein sequence ID" value="MBB4861615.1"/>
    <property type="molecule type" value="Genomic_DNA"/>
</dbReference>
<comment type="caution">
    <text evidence="2">The sequence shown here is derived from an EMBL/GenBank/DDBJ whole genome shotgun (WGS) entry which is preliminary data.</text>
</comment>